<name>A0A119HFM0_9BURK</name>
<organism evidence="1 2">
    <name type="scientific">Burkholderia ubonensis</name>
    <dbReference type="NCBI Taxonomy" id="101571"/>
    <lineage>
        <taxon>Bacteria</taxon>
        <taxon>Pseudomonadati</taxon>
        <taxon>Pseudomonadota</taxon>
        <taxon>Betaproteobacteria</taxon>
        <taxon>Burkholderiales</taxon>
        <taxon>Burkholderiaceae</taxon>
        <taxon>Burkholderia</taxon>
        <taxon>Burkholderia cepacia complex</taxon>
    </lineage>
</organism>
<dbReference type="Proteomes" id="UP000060630">
    <property type="component" value="Unassembled WGS sequence"/>
</dbReference>
<gene>
    <name evidence="1" type="ORF">WL29_22495</name>
</gene>
<evidence type="ECO:0000313" key="1">
    <source>
        <dbReference type="EMBL" id="KWA84136.1"/>
    </source>
</evidence>
<dbReference type="EMBL" id="LPHD01000049">
    <property type="protein sequence ID" value="KWA84136.1"/>
    <property type="molecule type" value="Genomic_DNA"/>
</dbReference>
<accession>A0A119HFM0</accession>
<evidence type="ECO:0008006" key="3">
    <source>
        <dbReference type="Google" id="ProtNLM"/>
    </source>
</evidence>
<sequence length="94" mass="10486">MFLLAHETVDDAKASAQALRSLGARARKLLEECVEHQEVSRSKVSQAATQLSDAGFLFINDVGDIWKNEFELRPSLAGEEALEILELLETNRDE</sequence>
<dbReference type="AlphaFoldDB" id="A0A119HFM0"/>
<proteinExistence type="predicted"/>
<dbReference type="RefSeq" id="WP_060192533.1">
    <property type="nucleotide sequence ID" value="NZ_LPHD01000049.1"/>
</dbReference>
<reference evidence="1 2" key="1">
    <citation type="submission" date="2015-11" db="EMBL/GenBank/DDBJ databases">
        <title>Expanding the genomic diversity of Burkholderia species for the development of highly accurate diagnostics.</title>
        <authorList>
            <person name="Sahl J."/>
            <person name="Keim P."/>
            <person name="Wagner D."/>
        </authorList>
    </citation>
    <scope>NUCLEOTIDE SEQUENCE [LARGE SCALE GENOMIC DNA]</scope>
    <source>
        <strain evidence="1 2">MSMB2087WGS</strain>
    </source>
</reference>
<evidence type="ECO:0000313" key="2">
    <source>
        <dbReference type="Proteomes" id="UP000060630"/>
    </source>
</evidence>
<comment type="caution">
    <text evidence="1">The sequence shown here is derived from an EMBL/GenBank/DDBJ whole genome shotgun (WGS) entry which is preliminary data.</text>
</comment>
<protein>
    <recommendedName>
        <fullName evidence="3">Transcriptional regulator</fullName>
    </recommendedName>
</protein>